<dbReference type="EMBL" id="CAKOGP040000558">
    <property type="protein sequence ID" value="CAJ1936784.1"/>
    <property type="molecule type" value="Genomic_DNA"/>
</dbReference>
<accession>A0AAD2FGL6</accession>
<organism evidence="1 2">
    <name type="scientific">Cylindrotheca closterium</name>
    <dbReference type="NCBI Taxonomy" id="2856"/>
    <lineage>
        <taxon>Eukaryota</taxon>
        <taxon>Sar</taxon>
        <taxon>Stramenopiles</taxon>
        <taxon>Ochrophyta</taxon>
        <taxon>Bacillariophyta</taxon>
        <taxon>Bacillariophyceae</taxon>
        <taxon>Bacillariophycidae</taxon>
        <taxon>Bacillariales</taxon>
        <taxon>Bacillariaceae</taxon>
        <taxon>Cylindrotheca</taxon>
    </lineage>
</organism>
<dbReference type="Proteomes" id="UP001295423">
    <property type="component" value="Unassembled WGS sequence"/>
</dbReference>
<sequence>MVLGEKSSITTKYRPFGIGFPLTYVSIIFRLSAANTLDQWLDTQVTDLAIKHAILLLIQGVRDPSLPSLRDVPGRLCRAFCSQQCIGYQGLLEGLLSCQWAPLQEEYLQLRGRQLSHSVGFLSLAPADLDGVPDVRTSEPDATFGG</sequence>
<name>A0AAD2FGL6_9STRA</name>
<reference evidence="1" key="1">
    <citation type="submission" date="2023-08" db="EMBL/GenBank/DDBJ databases">
        <authorList>
            <person name="Audoor S."/>
            <person name="Bilcke G."/>
        </authorList>
    </citation>
    <scope>NUCLEOTIDE SEQUENCE</scope>
</reference>
<dbReference type="AlphaFoldDB" id="A0AAD2FGL6"/>
<protein>
    <submittedName>
        <fullName evidence="1">Uncharacterized protein</fullName>
    </submittedName>
</protein>
<keyword evidence="2" id="KW-1185">Reference proteome</keyword>
<proteinExistence type="predicted"/>
<evidence type="ECO:0000313" key="2">
    <source>
        <dbReference type="Proteomes" id="UP001295423"/>
    </source>
</evidence>
<evidence type="ECO:0000313" key="1">
    <source>
        <dbReference type="EMBL" id="CAJ1936784.1"/>
    </source>
</evidence>
<comment type="caution">
    <text evidence="1">The sequence shown here is derived from an EMBL/GenBank/DDBJ whole genome shotgun (WGS) entry which is preliminary data.</text>
</comment>
<gene>
    <name evidence="1" type="ORF">CYCCA115_LOCUS5365</name>
</gene>